<accession>A0A2M7RKF4</accession>
<protein>
    <recommendedName>
        <fullName evidence="3">Methyltransferase type 11</fullName>
    </recommendedName>
</protein>
<reference evidence="1 2" key="1">
    <citation type="submission" date="2017-09" db="EMBL/GenBank/DDBJ databases">
        <title>Depth-based differentiation of microbial function through sediment-hosted aquifers and enrichment of novel symbionts in the deep terrestrial subsurface.</title>
        <authorList>
            <person name="Probst A.J."/>
            <person name="Ladd B."/>
            <person name="Jarett J.K."/>
            <person name="Geller-Mcgrath D.E."/>
            <person name="Sieber C.M."/>
            <person name="Emerson J.B."/>
            <person name="Anantharaman K."/>
            <person name="Thomas B.C."/>
            <person name="Malmstrom R."/>
            <person name="Stieglmeier M."/>
            <person name="Klingl A."/>
            <person name="Woyke T."/>
            <person name="Ryan C.M."/>
            <person name="Banfield J.F."/>
        </authorList>
    </citation>
    <scope>NUCLEOTIDE SEQUENCE [LARGE SCALE GENOMIC DNA]</scope>
    <source>
        <strain evidence="1">CG_4_10_14_0_8_um_filter_42_10</strain>
    </source>
</reference>
<dbReference type="Proteomes" id="UP000230779">
    <property type="component" value="Unassembled WGS sequence"/>
</dbReference>
<dbReference type="EMBL" id="PFMD01000005">
    <property type="protein sequence ID" value="PIY97245.1"/>
    <property type="molecule type" value="Genomic_DNA"/>
</dbReference>
<evidence type="ECO:0000313" key="2">
    <source>
        <dbReference type="Proteomes" id="UP000230779"/>
    </source>
</evidence>
<dbReference type="AlphaFoldDB" id="A0A2M7RKF4"/>
<gene>
    <name evidence="1" type="ORF">COY66_00510</name>
</gene>
<proteinExistence type="predicted"/>
<organism evidence="1 2">
    <name type="scientific">Candidatus Kerfeldbacteria bacterium CG_4_10_14_0_8_um_filter_42_10</name>
    <dbReference type="NCBI Taxonomy" id="2014248"/>
    <lineage>
        <taxon>Bacteria</taxon>
        <taxon>Candidatus Kerfeldiibacteriota</taxon>
    </lineage>
</organism>
<name>A0A2M7RKF4_9BACT</name>
<dbReference type="Gene3D" id="3.40.50.150">
    <property type="entry name" value="Vaccinia Virus protein VP39"/>
    <property type="match status" value="1"/>
</dbReference>
<dbReference type="InterPro" id="IPR029063">
    <property type="entry name" value="SAM-dependent_MTases_sf"/>
</dbReference>
<comment type="caution">
    <text evidence="1">The sequence shown here is derived from an EMBL/GenBank/DDBJ whole genome shotgun (WGS) entry which is preliminary data.</text>
</comment>
<evidence type="ECO:0008006" key="3">
    <source>
        <dbReference type="Google" id="ProtNLM"/>
    </source>
</evidence>
<dbReference type="Pfam" id="PF13489">
    <property type="entry name" value="Methyltransf_23"/>
    <property type="match status" value="1"/>
</dbReference>
<evidence type="ECO:0000313" key="1">
    <source>
        <dbReference type="EMBL" id="PIY97245.1"/>
    </source>
</evidence>
<dbReference type="SUPFAM" id="SSF53335">
    <property type="entry name" value="S-adenosyl-L-methionine-dependent methyltransferases"/>
    <property type="match status" value="1"/>
</dbReference>
<sequence>MQRENDYYFSKKYNSVNRFSSLHLQINLLFDLLKNNDDSILEIGVGNRVFSNFFQEKGLDVKTIDCNPGLKSDIVGDIRKYDFGCYKFDIVVAYEVLEHMDFNDALDVLKRLKVISSRYVVISVPYSLNFIELIFNVKIPDSIRKIITLPILRIPTIRKHKYSRERDHFWELGKRGYGVRLFKDKLREIGYTIVREEQPMLNKYHYFFILQV</sequence>